<dbReference type="EMBL" id="VSRR010004338">
    <property type="protein sequence ID" value="MPC39356.1"/>
    <property type="molecule type" value="Genomic_DNA"/>
</dbReference>
<protein>
    <submittedName>
        <fullName evidence="2">Uncharacterized protein</fullName>
    </submittedName>
</protein>
<evidence type="ECO:0000313" key="3">
    <source>
        <dbReference type="Proteomes" id="UP000324222"/>
    </source>
</evidence>
<feature type="region of interest" description="Disordered" evidence="1">
    <location>
        <begin position="44"/>
        <end position="66"/>
    </location>
</feature>
<evidence type="ECO:0000313" key="2">
    <source>
        <dbReference type="EMBL" id="MPC39356.1"/>
    </source>
</evidence>
<gene>
    <name evidence="2" type="ORF">E2C01_032889</name>
</gene>
<proteinExistence type="predicted"/>
<organism evidence="2 3">
    <name type="scientific">Portunus trituberculatus</name>
    <name type="common">Swimming crab</name>
    <name type="synonym">Neptunus trituberculatus</name>
    <dbReference type="NCBI Taxonomy" id="210409"/>
    <lineage>
        <taxon>Eukaryota</taxon>
        <taxon>Metazoa</taxon>
        <taxon>Ecdysozoa</taxon>
        <taxon>Arthropoda</taxon>
        <taxon>Crustacea</taxon>
        <taxon>Multicrustacea</taxon>
        <taxon>Malacostraca</taxon>
        <taxon>Eumalacostraca</taxon>
        <taxon>Eucarida</taxon>
        <taxon>Decapoda</taxon>
        <taxon>Pleocyemata</taxon>
        <taxon>Brachyura</taxon>
        <taxon>Eubrachyura</taxon>
        <taxon>Portunoidea</taxon>
        <taxon>Portunidae</taxon>
        <taxon>Portuninae</taxon>
        <taxon>Portunus</taxon>
    </lineage>
</organism>
<name>A0A5B7F1Y1_PORTR</name>
<feature type="compositionally biased region" description="Basic and acidic residues" evidence="1">
    <location>
        <begin position="52"/>
        <end position="63"/>
    </location>
</feature>
<sequence>MQTLTEHQDQSSSADLIMEELSQTVRSDDTYQYLLECACHGFPRNRHYSQANDKRNNDDRPTRPFESVSADCFTAQSVHCV</sequence>
<keyword evidence="3" id="KW-1185">Reference proteome</keyword>
<reference evidence="2 3" key="1">
    <citation type="submission" date="2019-05" db="EMBL/GenBank/DDBJ databases">
        <title>Another draft genome of Portunus trituberculatus and its Hox gene families provides insights of decapod evolution.</title>
        <authorList>
            <person name="Jeong J.-H."/>
            <person name="Song I."/>
            <person name="Kim S."/>
            <person name="Choi T."/>
            <person name="Kim D."/>
            <person name="Ryu S."/>
            <person name="Kim W."/>
        </authorList>
    </citation>
    <scope>NUCLEOTIDE SEQUENCE [LARGE SCALE GENOMIC DNA]</scope>
    <source>
        <tissue evidence="2">Muscle</tissue>
    </source>
</reference>
<comment type="caution">
    <text evidence="2">The sequence shown here is derived from an EMBL/GenBank/DDBJ whole genome shotgun (WGS) entry which is preliminary data.</text>
</comment>
<dbReference type="AlphaFoldDB" id="A0A5B7F1Y1"/>
<accession>A0A5B7F1Y1</accession>
<evidence type="ECO:0000256" key="1">
    <source>
        <dbReference type="SAM" id="MobiDB-lite"/>
    </source>
</evidence>
<dbReference type="Proteomes" id="UP000324222">
    <property type="component" value="Unassembled WGS sequence"/>
</dbReference>